<accession>A0ABP5L2M3</accession>
<keyword evidence="1" id="KW-1133">Transmembrane helix</keyword>
<keyword evidence="1" id="KW-0472">Membrane</keyword>
<reference evidence="3" key="1">
    <citation type="journal article" date="2019" name="Int. J. Syst. Evol. Microbiol.">
        <title>The Global Catalogue of Microorganisms (GCM) 10K type strain sequencing project: providing services to taxonomists for standard genome sequencing and annotation.</title>
        <authorList>
            <consortium name="The Broad Institute Genomics Platform"/>
            <consortium name="The Broad Institute Genome Sequencing Center for Infectious Disease"/>
            <person name="Wu L."/>
            <person name="Ma J."/>
        </authorList>
    </citation>
    <scope>NUCLEOTIDE SEQUENCE [LARGE SCALE GENOMIC DNA]</scope>
    <source>
        <strain evidence="3">JCM 15921</strain>
    </source>
</reference>
<proteinExistence type="predicted"/>
<evidence type="ECO:0000256" key="1">
    <source>
        <dbReference type="SAM" id="Phobius"/>
    </source>
</evidence>
<comment type="caution">
    <text evidence="2">The sequence shown here is derived from an EMBL/GenBank/DDBJ whole genome shotgun (WGS) entry which is preliminary data.</text>
</comment>
<name>A0ABP5L2M3_9MICC</name>
<feature type="transmembrane region" description="Helical" evidence="1">
    <location>
        <begin position="20"/>
        <end position="38"/>
    </location>
</feature>
<sequence length="115" mass="12309">MDPRGNRDAGPAGTRLLGRLAVPLVALAMLLAGLVLLARPVPQEDFGWFAYAPLAARPVVPQGLVFMGAETWTGVALIGAGLLVLAFWSGYRAGRQIRDGRIGNGQIRDRDDDTR</sequence>
<organism evidence="2 3">
    <name type="scientific">Arthrobacter humicola</name>
    <dbReference type="NCBI Taxonomy" id="409291"/>
    <lineage>
        <taxon>Bacteria</taxon>
        <taxon>Bacillati</taxon>
        <taxon>Actinomycetota</taxon>
        <taxon>Actinomycetes</taxon>
        <taxon>Micrococcales</taxon>
        <taxon>Micrococcaceae</taxon>
        <taxon>Arthrobacter</taxon>
    </lineage>
</organism>
<evidence type="ECO:0000313" key="3">
    <source>
        <dbReference type="Proteomes" id="UP001500102"/>
    </source>
</evidence>
<dbReference type="Proteomes" id="UP001500102">
    <property type="component" value="Unassembled WGS sequence"/>
</dbReference>
<gene>
    <name evidence="2" type="ORF">GCM10009825_26750</name>
</gene>
<evidence type="ECO:0000313" key="2">
    <source>
        <dbReference type="EMBL" id="GAA2139624.1"/>
    </source>
</evidence>
<feature type="transmembrane region" description="Helical" evidence="1">
    <location>
        <begin position="71"/>
        <end position="91"/>
    </location>
</feature>
<protein>
    <submittedName>
        <fullName evidence="2">Uncharacterized protein</fullName>
    </submittedName>
</protein>
<dbReference type="RefSeq" id="WP_344366668.1">
    <property type="nucleotide sequence ID" value="NZ_BAAAQB010000037.1"/>
</dbReference>
<keyword evidence="3" id="KW-1185">Reference proteome</keyword>
<dbReference type="EMBL" id="BAAAQB010000037">
    <property type="protein sequence ID" value="GAA2139624.1"/>
    <property type="molecule type" value="Genomic_DNA"/>
</dbReference>
<keyword evidence="1" id="KW-0812">Transmembrane</keyword>